<name>A0A7R9M8T9_9ACAR</name>
<gene>
    <name evidence="2" type="ORF">ONB1V03_LOCUS11260</name>
</gene>
<sequence length="92" mass="10311">MGWGREGDGMRVREVVLDSGELVESGTAYHLLQRSDSVFTKLVDKSGQQMAISLRRMARKYCSNKLCERIEDREADSGEGGDEGLQSMPRRS</sequence>
<evidence type="ECO:0000313" key="3">
    <source>
        <dbReference type="Proteomes" id="UP000728032"/>
    </source>
</evidence>
<feature type="region of interest" description="Disordered" evidence="1">
    <location>
        <begin position="72"/>
        <end position="92"/>
    </location>
</feature>
<feature type="non-terminal residue" evidence="2">
    <location>
        <position position="92"/>
    </location>
</feature>
<dbReference type="EMBL" id="CAJPVJ010008238">
    <property type="protein sequence ID" value="CAG2171800.1"/>
    <property type="molecule type" value="Genomic_DNA"/>
</dbReference>
<dbReference type="Proteomes" id="UP000728032">
    <property type="component" value="Unassembled WGS sequence"/>
</dbReference>
<accession>A0A7R9M8T9</accession>
<dbReference type="AlphaFoldDB" id="A0A7R9M8T9"/>
<protein>
    <submittedName>
        <fullName evidence="2">Uncharacterized protein</fullName>
    </submittedName>
</protein>
<dbReference type="EMBL" id="OC923063">
    <property type="protein sequence ID" value="CAD7654613.1"/>
    <property type="molecule type" value="Genomic_DNA"/>
</dbReference>
<evidence type="ECO:0000313" key="2">
    <source>
        <dbReference type="EMBL" id="CAD7654613.1"/>
    </source>
</evidence>
<evidence type="ECO:0000256" key="1">
    <source>
        <dbReference type="SAM" id="MobiDB-lite"/>
    </source>
</evidence>
<proteinExistence type="predicted"/>
<keyword evidence="3" id="KW-1185">Reference proteome</keyword>
<organism evidence="2">
    <name type="scientific">Oppiella nova</name>
    <dbReference type="NCBI Taxonomy" id="334625"/>
    <lineage>
        <taxon>Eukaryota</taxon>
        <taxon>Metazoa</taxon>
        <taxon>Ecdysozoa</taxon>
        <taxon>Arthropoda</taxon>
        <taxon>Chelicerata</taxon>
        <taxon>Arachnida</taxon>
        <taxon>Acari</taxon>
        <taxon>Acariformes</taxon>
        <taxon>Sarcoptiformes</taxon>
        <taxon>Oribatida</taxon>
        <taxon>Brachypylina</taxon>
        <taxon>Oppioidea</taxon>
        <taxon>Oppiidae</taxon>
        <taxon>Oppiella</taxon>
    </lineage>
</organism>
<reference evidence="2" key="1">
    <citation type="submission" date="2020-11" db="EMBL/GenBank/DDBJ databases">
        <authorList>
            <person name="Tran Van P."/>
        </authorList>
    </citation>
    <scope>NUCLEOTIDE SEQUENCE</scope>
</reference>